<dbReference type="Proteomes" id="UP000011668">
    <property type="component" value="Unassembled WGS sequence"/>
</dbReference>
<dbReference type="SUPFAM" id="SSF52540">
    <property type="entry name" value="P-loop containing nucleoside triphosphate hydrolases"/>
    <property type="match status" value="1"/>
</dbReference>
<dbReference type="STRING" id="983506.L8WIM6"/>
<evidence type="ECO:0000259" key="3">
    <source>
        <dbReference type="PROSITE" id="PS50893"/>
    </source>
</evidence>
<dbReference type="InterPro" id="IPR003439">
    <property type="entry name" value="ABC_transporter-like_ATP-bd"/>
</dbReference>
<evidence type="ECO:0000313" key="4">
    <source>
        <dbReference type="EMBL" id="ELU36663.1"/>
    </source>
</evidence>
<gene>
    <name evidence="4" type="ORF">AG1IA_09306</name>
</gene>
<comment type="caution">
    <text evidence="4">The sequence shown here is derived from an EMBL/GenBank/DDBJ whole genome shotgun (WGS) entry which is preliminary data.</text>
</comment>
<dbReference type="PANTHER" id="PTHR19241">
    <property type="entry name" value="ATP-BINDING CASSETTE TRANSPORTER"/>
    <property type="match status" value="1"/>
</dbReference>
<name>L8WIM6_THACA</name>
<dbReference type="Pfam" id="PF14510">
    <property type="entry name" value="ABC_trans_N"/>
    <property type="match status" value="1"/>
</dbReference>
<dbReference type="GO" id="GO:0005524">
    <property type="term" value="F:ATP binding"/>
    <property type="evidence" value="ECO:0007669"/>
    <property type="project" value="InterPro"/>
</dbReference>
<dbReference type="InterPro" id="IPR029481">
    <property type="entry name" value="ABC_trans_N"/>
</dbReference>
<dbReference type="Pfam" id="PF00005">
    <property type="entry name" value="ABC_tran"/>
    <property type="match status" value="1"/>
</dbReference>
<feature type="region of interest" description="Disordered" evidence="2">
    <location>
        <begin position="1"/>
        <end position="31"/>
    </location>
</feature>
<dbReference type="PROSITE" id="PS00211">
    <property type="entry name" value="ABC_TRANSPORTER_1"/>
    <property type="match status" value="1"/>
</dbReference>
<dbReference type="OrthoDB" id="245989at2759"/>
<keyword evidence="1" id="KW-0813">Transport</keyword>
<sequence length="539" mass="59634">MSYLDTSDPQRPATAASDTNTAVTSHAPSDHIEMSEVVKKQSNGHGSVNVEEAQAQFHALARRLTRQSTQHNDKSGGDIEKQETFDLLEYLRTTSGKQDEAGFAKKHVGVTFENLRVTGVGGVKICERLMKCHDEFFLSPYYLAKSLVGGPSAAPKAILHSFNGAVHPGEMVLVLGRPGAGCSSFLKTITNQRGSFLSVDGDVRYAGFDAQEFGKRYAGQAAYNMEDDIHYPLLSVAQTLQFALKLKSPGRLLPEQTRAELNDEVLSTLLSMLNIAHTRNTVVGNEFVRGVSGGERKRVSIAEMMVSDIIMNNLLAANTCHQASRAVVCSWDNSTRGLDASTALDYAKSLRIMTDIFKLTTFVSLYQAGEGIYDQFDKVLLIDEGRQVYFGPAKEARAYMLSLGFRNMPRQTTADYLTGCTDPNERAFADGRSAADVPSTPDQLAQAFQQSKYWSRLVAERQTMQAEWQGEGDDPSGTKGQFLQANKEEKRKHVSRKDPHTVSFFGMVKTLVWRQWLLQIQDTVSHLRNVLKPSLIISL</sequence>
<dbReference type="OMA" id="FASNTEQ"/>
<dbReference type="EMBL" id="AFRT01003150">
    <property type="protein sequence ID" value="ELU36663.1"/>
    <property type="molecule type" value="Genomic_DNA"/>
</dbReference>
<feature type="compositionally biased region" description="Polar residues" evidence="2">
    <location>
        <begin position="16"/>
        <end position="27"/>
    </location>
</feature>
<keyword evidence="5" id="KW-1185">Reference proteome</keyword>
<evidence type="ECO:0000256" key="1">
    <source>
        <dbReference type="ARBA" id="ARBA00022448"/>
    </source>
</evidence>
<protein>
    <submittedName>
        <fullName evidence="4">ABC drug exporter AtrF</fullName>
    </submittedName>
</protein>
<feature type="domain" description="ABC transporter" evidence="3">
    <location>
        <begin position="138"/>
        <end position="409"/>
    </location>
</feature>
<proteinExistence type="predicted"/>
<reference evidence="4 5" key="1">
    <citation type="journal article" date="2013" name="Nat. Commun.">
        <title>The evolution and pathogenic mechanisms of the rice sheath blight pathogen.</title>
        <authorList>
            <person name="Zheng A."/>
            <person name="Lin R."/>
            <person name="Xu L."/>
            <person name="Qin P."/>
            <person name="Tang C."/>
            <person name="Ai P."/>
            <person name="Zhang D."/>
            <person name="Liu Y."/>
            <person name="Sun Z."/>
            <person name="Feng H."/>
            <person name="Wang Y."/>
            <person name="Chen Y."/>
            <person name="Liang X."/>
            <person name="Fu R."/>
            <person name="Li Q."/>
            <person name="Zhang J."/>
            <person name="Yu X."/>
            <person name="Xie Z."/>
            <person name="Ding L."/>
            <person name="Guan P."/>
            <person name="Tang J."/>
            <person name="Liang Y."/>
            <person name="Wang S."/>
            <person name="Deng Q."/>
            <person name="Li S."/>
            <person name="Zhu J."/>
            <person name="Wang L."/>
            <person name="Liu H."/>
            <person name="Li P."/>
        </authorList>
    </citation>
    <scope>NUCLEOTIDE SEQUENCE [LARGE SCALE GENOMIC DNA]</scope>
    <source>
        <strain evidence="5">AG-1 IA</strain>
    </source>
</reference>
<evidence type="ECO:0000313" key="5">
    <source>
        <dbReference type="Proteomes" id="UP000011668"/>
    </source>
</evidence>
<dbReference type="InterPro" id="IPR034001">
    <property type="entry name" value="ABCG_PDR_1"/>
</dbReference>
<organism evidence="4 5">
    <name type="scientific">Thanatephorus cucumeris (strain AG1-IA)</name>
    <name type="common">Rice sheath blight fungus</name>
    <name type="synonym">Rhizoctonia solani</name>
    <dbReference type="NCBI Taxonomy" id="983506"/>
    <lineage>
        <taxon>Eukaryota</taxon>
        <taxon>Fungi</taxon>
        <taxon>Dikarya</taxon>
        <taxon>Basidiomycota</taxon>
        <taxon>Agaricomycotina</taxon>
        <taxon>Agaricomycetes</taxon>
        <taxon>Cantharellales</taxon>
        <taxon>Ceratobasidiaceae</taxon>
        <taxon>Rhizoctonia</taxon>
        <taxon>Rhizoctonia solani AG-1</taxon>
    </lineage>
</organism>
<dbReference type="PROSITE" id="PS50893">
    <property type="entry name" value="ABC_TRANSPORTER_2"/>
    <property type="match status" value="1"/>
</dbReference>
<dbReference type="GO" id="GO:0016887">
    <property type="term" value="F:ATP hydrolysis activity"/>
    <property type="evidence" value="ECO:0007669"/>
    <property type="project" value="InterPro"/>
</dbReference>
<dbReference type="AlphaFoldDB" id="L8WIM6"/>
<evidence type="ECO:0000256" key="2">
    <source>
        <dbReference type="SAM" id="MobiDB-lite"/>
    </source>
</evidence>
<dbReference type="Gene3D" id="3.40.50.300">
    <property type="entry name" value="P-loop containing nucleotide triphosphate hydrolases"/>
    <property type="match status" value="1"/>
</dbReference>
<dbReference type="InterPro" id="IPR017871">
    <property type="entry name" value="ABC_transporter-like_CS"/>
</dbReference>
<dbReference type="HOGENOM" id="CLU_000604_35_1_1"/>
<dbReference type="InterPro" id="IPR027417">
    <property type="entry name" value="P-loop_NTPase"/>
</dbReference>
<dbReference type="CDD" id="cd03233">
    <property type="entry name" value="ABCG_PDR_domain1"/>
    <property type="match status" value="1"/>
</dbReference>
<accession>L8WIM6</accession>